<keyword evidence="3" id="KW-0808">Transferase</keyword>
<feature type="compositionally biased region" description="Gly residues" evidence="4">
    <location>
        <begin position="427"/>
        <end position="448"/>
    </location>
</feature>
<accession>A0A835T8H4</accession>
<dbReference type="Proteomes" id="UP000613740">
    <property type="component" value="Unassembled WGS sequence"/>
</dbReference>
<evidence type="ECO:0008006" key="7">
    <source>
        <dbReference type="Google" id="ProtNLM"/>
    </source>
</evidence>
<dbReference type="Pfam" id="PF13489">
    <property type="entry name" value="Methyltransf_23"/>
    <property type="match status" value="1"/>
</dbReference>
<keyword evidence="2" id="KW-0489">Methyltransferase</keyword>
<reference evidence="5" key="1">
    <citation type="journal article" date="2020" name="bioRxiv">
        <title>Comparative genomics of Chlamydomonas.</title>
        <authorList>
            <person name="Craig R.J."/>
            <person name="Hasan A.R."/>
            <person name="Ness R.W."/>
            <person name="Keightley P.D."/>
        </authorList>
    </citation>
    <scope>NUCLEOTIDE SEQUENCE</scope>
    <source>
        <strain evidence="5">CCAP 11/173</strain>
    </source>
</reference>
<comment type="caution">
    <text evidence="5">The sequence shown here is derived from an EMBL/GenBank/DDBJ whole genome shotgun (WGS) entry which is preliminary data.</text>
</comment>
<feature type="compositionally biased region" description="Low complexity" evidence="4">
    <location>
        <begin position="311"/>
        <end position="323"/>
    </location>
</feature>
<comment type="similarity">
    <text evidence="1">Belongs to the methyltransferase superfamily. METL family.</text>
</comment>
<feature type="region of interest" description="Disordered" evidence="4">
    <location>
        <begin position="420"/>
        <end position="483"/>
    </location>
</feature>
<dbReference type="PANTHER" id="PTHR22809:SF5">
    <property type="entry name" value="TRNA N(3)-METHYLCYTIDINE METHYLTRANSFERASE METTL6"/>
    <property type="match status" value="1"/>
</dbReference>
<sequence length="937" mass="91620">MALKLLPEDLSDVPPHLADRYEAQAGKYWDMFYRRNTTKFFKDRHYLHKEFPDLAAGPATLLEVGCGVGNTVFPLLEVNPALRVHCCDFATSAIELVRSNPAYGVSRAEGGAVHGFVADITRDYLAAPADPALGPLAQPGPYGGCGVPEAGCDLATMIFVLSAIHPQRMAAAVHNVARCLKPGSGRLLFRDYAEGDLAQERLAGGDRPKRLGHNFYVRGDGTRCYYFAQEEVVALFASAGFAAEAVTLHERTVVNHKRDIAMDRRWLQIIFTLRQYMPPPLPLRQLLDLLPPLHASTAAAAAAVAGGAANGAQASSSSSRARSSGGGGAMDVDQEEEDGGAAGAHGHAAAAAAVAAAATAATVAAATAAGGDPLPGGLTPGSWLTGAAGRLASHLAAGPGLPSGRALLPDSLDSADDLRAELSPSRHGGGGGSGSSTGGAGASGGGAGAVAADGGCSSSSGHRHAHHGHGHGQHGRSPLSGGLAVAGVSPAAAAAASAAAAGRGAAAGGGGAGAEGDAMQVDGCVGRSLESELEAEFFATIGRNSAEVAAEEVAAAGAALSRVRLVDVADVAAARLAAAAAAAAGGAGGAATSGAAVATEAEVEVAAGVSFRCLLRPDLSTGTLAAPPAELALARLLAASPRLLSGRCALQLGPAAAVAAAAAAPGGLGQACFGSSSSMSAAVAAAAPPPPPCCGVLPAMAAVRGGGCRRAVVTDACRDGLAAAASDLRRNAHRLVIERLRLAALDWAALGSSSTASAAGAAATGAAGYTFVTGAVRQLRDVIALQPQGYDLVYAADPLAAVAGAGAGSSSGGEAAAADAAVAAARGLFDAAAQLLQGSLGGGGGGAHAAAAAVDAAGSSSYVGGGGGGGSAGRLLLVVVPGGWAAAHGMGFAALAAVCGWELLTPEQLAEGWGLDAGLALATGGCAAMGFRRSNPR</sequence>
<evidence type="ECO:0000256" key="3">
    <source>
        <dbReference type="ARBA" id="ARBA00022679"/>
    </source>
</evidence>
<dbReference type="GO" id="GO:0008173">
    <property type="term" value="F:RNA methyltransferase activity"/>
    <property type="evidence" value="ECO:0007669"/>
    <property type="project" value="UniProtKB-ARBA"/>
</dbReference>
<evidence type="ECO:0000313" key="6">
    <source>
        <dbReference type="Proteomes" id="UP000613740"/>
    </source>
</evidence>
<dbReference type="EMBL" id="JAEHOD010000037">
    <property type="protein sequence ID" value="KAG2440633.1"/>
    <property type="molecule type" value="Genomic_DNA"/>
</dbReference>
<evidence type="ECO:0000313" key="5">
    <source>
        <dbReference type="EMBL" id="KAG2440633.1"/>
    </source>
</evidence>
<dbReference type="Gene3D" id="3.40.50.150">
    <property type="entry name" value="Vaccinia Virus protein VP39"/>
    <property type="match status" value="1"/>
</dbReference>
<organism evidence="5 6">
    <name type="scientific">Chlamydomonas schloesseri</name>
    <dbReference type="NCBI Taxonomy" id="2026947"/>
    <lineage>
        <taxon>Eukaryota</taxon>
        <taxon>Viridiplantae</taxon>
        <taxon>Chlorophyta</taxon>
        <taxon>core chlorophytes</taxon>
        <taxon>Chlorophyceae</taxon>
        <taxon>CS clade</taxon>
        <taxon>Chlamydomonadales</taxon>
        <taxon>Chlamydomonadaceae</taxon>
        <taxon>Chlamydomonas</taxon>
    </lineage>
</organism>
<protein>
    <recommendedName>
        <fullName evidence="7">Methyltransferase type 12 domain-containing protein</fullName>
    </recommendedName>
</protein>
<dbReference type="SUPFAM" id="SSF53335">
    <property type="entry name" value="S-adenosyl-L-methionine-dependent methyltransferases"/>
    <property type="match status" value="1"/>
</dbReference>
<dbReference type="InterPro" id="IPR029063">
    <property type="entry name" value="SAM-dependent_MTases_sf"/>
</dbReference>
<dbReference type="GO" id="GO:0008757">
    <property type="term" value="F:S-adenosylmethionine-dependent methyltransferase activity"/>
    <property type="evidence" value="ECO:0007669"/>
    <property type="project" value="UniProtKB-ARBA"/>
</dbReference>
<proteinExistence type="inferred from homology"/>
<feature type="compositionally biased region" description="Basic residues" evidence="4">
    <location>
        <begin position="461"/>
        <end position="474"/>
    </location>
</feature>
<dbReference type="CDD" id="cd02440">
    <property type="entry name" value="AdoMet_MTases"/>
    <property type="match status" value="1"/>
</dbReference>
<dbReference type="GO" id="GO:0032259">
    <property type="term" value="P:methylation"/>
    <property type="evidence" value="ECO:0007669"/>
    <property type="project" value="UniProtKB-KW"/>
</dbReference>
<gene>
    <name evidence="5" type="ORF">HYH02_010212</name>
</gene>
<dbReference type="AlphaFoldDB" id="A0A835T8H4"/>
<name>A0A835T8H4_9CHLO</name>
<dbReference type="PANTHER" id="PTHR22809">
    <property type="entry name" value="METHYLTRANSFERASE-RELATED"/>
    <property type="match status" value="1"/>
</dbReference>
<evidence type="ECO:0000256" key="2">
    <source>
        <dbReference type="ARBA" id="ARBA00022603"/>
    </source>
</evidence>
<keyword evidence="6" id="KW-1185">Reference proteome</keyword>
<dbReference type="InterPro" id="IPR026113">
    <property type="entry name" value="METTL2/6/8-like"/>
</dbReference>
<evidence type="ECO:0000256" key="1">
    <source>
        <dbReference type="ARBA" id="ARBA00009725"/>
    </source>
</evidence>
<evidence type="ECO:0000256" key="4">
    <source>
        <dbReference type="SAM" id="MobiDB-lite"/>
    </source>
</evidence>
<dbReference type="OrthoDB" id="417697at2759"/>
<feature type="compositionally biased region" description="Low complexity" evidence="4">
    <location>
        <begin position="449"/>
        <end position="460"/>
    </location>
</feature>
<feature type="region of interest" description="Disordered" evidence="4">
    <location>
        <begin position="311"/>
        <end position="344"/>
    </location>
</feature>